<accession>A0ABW2A3N4</accession>
<dbReference type="SUPFAM" id="SSF54427">
    <property type="entry name" value="NTF2-like"/>
    <property type="match status" value="1"/>
</dbReference>
<dbReference type="Pfam" id="PF13577">
    <property type="entry name" value="SnoaL_4"/>
    <property type="match status" value="1"/>
</dbReference>
<dbReference type="EMBL" id="JBHSWE010000001">
    <property type="protein sequence ID" value="MFC6672038.1"/>
    <property type="molecule type" value="Genomic_DNA"/>
</dbReference>
<dbReference type="Proteomes" id="UP001596422">
    <property type="component" value="Unassembled WGS sequence"/>
</dbReference>
<gene>
    <name evidence="2" type="ORF">ACFQDL_19690</name>
</gene>
<evidence type="ECO:0000313" key="2">
    <source>
        <dbReference type="EMBL" id="MFC6672038.1"/>
    </source>
</evidence>
<evidence type="ECO:0000313" key="3">
    <source>
        <dbReference type="Proteomes" id="UP001596422"/>
    </source>
</evidence>
<name>A0ABW2A3N4_9GAMM</name>
<proteinExistence type="predicted"/>
<keyword evidence="3" id="KW-1185">Reference proteome</keyword>
<feature type="domain" description="SnoaL-like" evidence="1">
    <location>
        <begin position="5"/>
        <end position="126"/>
    </location>
</feature>
<organism evidence="2 3">
    <name type="scientific">Marinobacterium aestuariivivens</name>
    <dbReference type="NCBI Taxonomy" id="1698799"/>
    <lineage>
        <taxon>Bacteria</taxon>
        <taxon>Pseudomonadati</taxon>
        <taxon>Pseudomonadota</taxon>
        <taxon>Gammaproteobacteria</taxon>
        <taxon>Oceanospirillales</taxon>
        <taxon>Oceanospirillaceae</taxon>
        <taxon>Marinobacterium</taxon>
    </lineage>
</organism>
<reference evidence="3" key="1">
    <citation type="journal article" date="2019" name="Int. J. Syst. Evol. Microbiol.">
        <title>The Global Catalogue of Microorganisms (GCM) 10K type strain sequencing project: providing services to taxonomists for standard genome sequencing and annotation.</title>
        <authorList>
            <consortium name="The Broad Institute Genomics Platform"/>
            <consortium name="The Broad Institute Genome Sequencing Center for Infectious Disease"/>
            <person name="Wu L."/>
            <person name="Ma J."/>
        </authorList>
    </citation>
    <scope>NUCLEOTIDE SEQUENCE [LARGE SCALE GENOMIC DNA]</scope>
    <source>
        <strain evidence="3">NBRC 111756</strain>
    </source>
</reference>
<evidence type="ECO:0000259" key="1">
    <source>
        <dbReference type="Pfam" id="PF13577"/>
    </source>
</evidence>
<comment type="caution">
    <text evidence="2">The sequence shown here is derived from an EMBL/GenBank/DDBJ whole genome shotgun (WGS) entry which is preliminary data.</text>
</comment>
<dbReference type="Gene3D" id="3.10.450.50">
    <property type="match status" value="1"/>
</dbReference>
<sequence length="156" mass="18662">MDNNENIEAIKHLKYRYFRLLDQKRLDELSQLMLPDCSTDYHDGRYSYEDRDSLMAFLRGNIGRRNLMSMHHGNHPEIELLSDSEARATWYLHDIVIDLEHEVRLEGNGFYEDRYRKIDGRWYIAHTGYKRTFELVQPLGKMLHLYNGFEEGAFEA</sequence>
<protein>
    <submittedName>
        <fullName evidence="2">Nuclear transport factor 2 family protein</fullName>
    </submittedName>
</protein>
<dbReference type="InterPro" id="IPR037401">
    <property type="entry name" value="SnoaL-like"/>
</dbReference>
<dbReference type="InterPro" id="IPR032710">
    <property type="entry name" value="NTF2-like_dom_sf"/>
</dbReference>
<dbReference type="RefSeq" id="WP_379910506.1">
    <property type="nucleotide sequence ID" value="NZ_JBHSWE010000001.1"/>
</dbReference>
<dbReference type="CDD" id="cd00531">
    <property type="entry name" value="NTF2_like"/>
    <property type="match status" value="1"/>
</dbReference>